<evidence type="ECO:0000256" key="2">
    <source>
        <dbReference type="ARBA" id="ARBA00008315"/>
    </source>
</evidence>
<dbReference type="InterPro" id="IPR029488">
    <property type="entry name" value="Hmw/CFAP97"/>
</dbReference>
<organism evidence="7 8">
    <name type="scientific">Paralvinella palmiformis</name>
    <dbReference type="NCBI Taxonomy" id="53620"/>
    <lineage>
        <taxon>Eukaryota</taxon>
        <taxon>Metazoa</taxon>
        <taxon>Spiralia</taxon>
        <taxon>Lophotrochozoa</taxon>
        <taxon>Annelida</taxon>
        <taxon>Polychaeta</taxon>
        <taxon>Sedentaria</taxon>
        <taxon>Canalipalpata</taxon>
        <taxon>Terebellida</taxon>
        <taxon>Terebelliformia</taxon>
        <taxon>Alvinellidae</taxon>
        <taxon>Paralvinella</taxon>
    </lineage>
</organism>
<dbReference type="Gene3D" id="1.10.220.10">
    <property type="entry name" value="Annexin"/>
    <property type="match status" value="6"/>
</dbReference>
<dbReference type="EMBL" id="JAODUP010000154">
    <property type="protein sequence ID" value="KAK2159344.1"/>
    <property type="molecule type" value="Genomic_DNA"/>
</dbReference>
<feature type="region of interest" description="Disordered" evidence="6">
    <location>
        <begin position="26"/>
        <end position="45"/>
    </location>
</feature>
<name>A0AAD9JUE4_9ANNE</name>
<dbReference type="GO" id="GO:0005737">
    <property type="term" value="C:cytoplasm"/>
    <property type="evidence" value="ECO:0007669"/>
    <property type="project" value="TreeGrafter"/>
</dbReference>
<reference evidence="7" key="1">
    <citation type="journal article" date="2023" name="Mol. Biol. Evol.">
        <title>Third-Generation Sequencing Reveals the Adaptive Role of the Epigenome in Three Deep-Sea Polychaetes.</title>
        <authorList>
            <person name="Perez M."/>
            <person name="Aroh O."/>
            <person name="Sun Y."/>
            <person name="Lan Y."/>
            <person name="Juniper S.K."/>
            <person name="Young C.R."/>
            <person name="Angers B."/>
            <person name="Qian P.Y."/>
        </authorList>
    </citation>
    <scope>NUCLEOTIDE SEQUENCE</scope>
    <source>
        <strain evidence="7">P08H-3</strain>
    </source>
</reference>
<dbReference type="SMART" id="SM00335">
    <property type="entry name" value="ANX"/>
    <property type="match status" value="4"/>
</dbReference>
<keyword evidence="4 5" id="KW-0041">Annexin</keyword>
<dbReference type="GO" id="GO:0012506">
    <property type="term" value="C:vesicle membrane"/>
    <property type="evidence" value="ECO:0007669"/>
    <property type="project" value="TreeGrafter"/>
</dbReference>
<evidence type="ECO:0000256" key="3">
    <source>
        <dbReference type="ARBA" id="ARBA00022737"/>
    </source>
</evidence>
<proteinExistence type="inferred from homology"/>
<dbReference type="GO" id="GO:0005509">
    <property type="term" value="F:calcium ion binding"/>
    <property type="evidence" value="ECO:0007669"/>
    <property type="project" value="InterPro"/>
</dbReference>
<comment type="caution">
    <text evidence="7">The sequence shown here is derived from an EMBL/GenBank/DDBJ whole genome shotgun (WGS) entry which is preliminary data.</text>
</comment>
<feature type="compositionally biased region" description="Polar residues" evidence="6">
    <location>
        <begin position="495"/>
        <end position="509"/>
    </location>
</feature>
<dbReference type="Pfam" id="PF13879">
    <property type="entry name" value="Hmw_CFAP97"/>
    <property type="match status" value="1"/>
</dbReference>
<feature type="region of interest" description="Disordered" evidence="6">
    <location>
        <begin position="489"/>
        <end position="628"/>
    </location>
</feature>
<comment type="domain">
    <text evidence="5">A pair of annexin repeats may form one binding site for calcium and phospholipid.</text>
</comment>
<feature type="compositionally biased region" description="Acidic residues" evidence="6">
    <location>
        <begin position="169"/>
        <end position="181"/>
    </location>
</feature>
<dbReference type="FunFam" id="1.10.220.10:FF:000003">
    <property type="entry name" value="Annexin"/>
    <property type="match status" value="1"/>
</dbReference>
<feature type="region of interest" description="Disordered" evidence="6">
    <location>
        <begin position="151"/>
        <end position="225"/>
    </location>
</feature>
<evidence type="ECO:0000313" key="8">
    <source>
        <dbReference type="Proteomes" id="UP001208570"/>
    </source>
</evidence>
<comment type="similarity">
    <text evidence="1 5">Belongs to the annexin family.</text>
</comment>
<dbReference type="FunFam" id="1.10.220.10:FF:000004">
    <property type="entry name" value="Annexin"/>
    <property type="match status" value="1"/>
</dbReference>
<dbReference type="GO" id="GO:0005886">
    <property type="term" value="C:plasma membrane"/>
    <property type="evidence" value="ECO:0007669"/>
    <property type="project" value="TreeGrafter"/>
</dbReference>
<dbReference type="PANTHER" id="PTHR10502">
    <property type="entry name" value="ANNEXIN"/>
    <property type="match status" value="1"/>
</dbReference>
<dbReference type="InterPro" id="IPR037104">
    <property type="entry name" value="Annexin_sf"/>
</dbReference>
<comment type="similarity">
    <text evidence="2">Belongs to the CFAP97 family.</text>
</comment>
<dbReference type="AlphaFoldDB" id="A0AAD9JUE4"/>
<dbReference type="Pfam" id="PF00191">
    <property type="entry name" value="Annexin"/>
    <property type="match status" value="4"/>
</dbReference>
<feature type="compositionally biased region" description="Basic and acidic residues" evidence="6">
    <location>
        <begin position="525"/>
        <end position="539"/>
    </location>
</feature>
<keyword evidence="5" id="KW-0106">Calcium</keyword>
<dbReference type="PROSITE" id="PS51897">
    <property type="entry name" value="ANNEXIN_2"/>
    <property type="match status" value="3"/>
</dbReference>
<sequence>MPNGGFAASSKLLQKKWEERAYQMHRQKMTSMRSNRSEYNSPKSHSFPHLVLRVKKIQKEEERQAQIDYENQLLIHKMTKIMKSQGTLDNKNYYEPRSLNVLKREREQERIAEENLEFAKRLEQVKPKYDVHDWEEEFQRHSYYLNMRANTTKDYSPRPQRRKIKAGSEDYDSDFEPDEEHDSEHEKLPKIESQQSTYRDNNQKKKKDSKVTKLPNINNNKAENPVTESDAKLLFRATKKLANPDDVIMKTLVKKSHTERMATKKKFEELYDSNLEEELKDLGKDYQILAECLLAERESRDAEAVNIFIHENDVSSLINLFCSRNQSALTSINRSYQGKFDITIKEDIGHRILNDDSQGLLLALLDSSKAKGDMDEEQAKEDAQTLFQVSGGEDVIESMKNDGCSKEYISAVQTMIKCMNSGAALNAEKIHSLIKLGNKTELLHLLMARAEIDMPEVSKAYRTKYGKDLASDITDKYGKPLGPLMAHFTRKQGKSDQNQNKGLKGQSQVKGHGKSGGTRTSPAKKSPERRPDTKKDTKTKNVQKAEQTRSPDEDKKEVDTEKRKDTKGSRGSEADKGRDGKSRRGSEVDKSKDAKSRRGSEVEKRQDAKESRGSVKEAKNFNPEEDGEKIHEAVKGFGTDEQPLIDILAYRTNAQRQQIKTKYKDKYDKDLMDVMKSELTGDFEEVTIALLMTPTAYDAYCLHDAVHGAGTREAALIGILCTRSNKELNAIKDEYKKQYENNLEDDLRGDASGDFEEMLIELTKAEREQGDTVNQEKAEQDVDTIHKANDLVEVHDLFKNILCKKNKAQVKATFEQYQKISGHTIEEAIKNSNWDNKSDTVEGYTSLAEAIQDTVDFYAKRLQDAVEGFGTNDKQLIRIIVSRSEIDLAAIAARFKELVGKSLDKAIEDETSGDYKKMLLAIVKEK</sequence>
<dbReference type="GO" id="GO:0005634">
    <property type="term" value="C:nucleus"/>
    <property type="evidence" value="ECO:0007669"/>
    <property type="project" value="TreeGrafter"/>
</dbReference>
<dbReference type="PANTHER" id="PTHR10502:SF233">
    <property type="entry name" value="ANNEXIN B9"/>
    <property type="match status" value="1"/>
</dbReference>
<evidence type="ECO:0000256" key="1">
    <source>
        <dbReference type="ARBA" id="ARBA00007831"/>
    </source>
</evidence>
<feature type="compositionally biased region" description="Polar residues" evidence="6">
    <location>
        <begin position="29"/>
        <end position="44"/>
    </location>
</feature>
<dbReference type="PROSITE" id="PS00223">
    <property type="entry name" value="ANNEXIN_1"/>
    <property type="match status" value="2"/>
</dbReference>
<dbReference type="InterPro" id="IPR018252">
    <property type="entry name" value="Annexin_repeat_CS"/>
</dbReference>
<dbReference type="PRINTS" id="PR00196">
    <property type="entry name" value="ANNEXIN"/>
</dbReference>
<feature type="compositionally biased region" description="Basic and acidic residues" evidence="6">
    <location>
        <begin position="546"/>
        <end position="619"/>
    </location>
</feature>
<evidence type="ECO:0000256" key="6">
    <source>
        <dbReference type="SAM" id="MobiDB-lite"/>
    </source>
</evidence>
<dbReference type="SUPFAM" id="SSF47874">
    <property type="entry name" value="Annexin"/>
    <property type="match status" value="2"/>
</dbReference>
<gene>
    <name evidence="7" type="ORF">LSH36_154g02000</name>
</gene>
<keyword evidence="8" id="KW-1185">Reference proteome</keyword>
<dbReference type="InterPro" id="IPR001464">
    <property type="entry name" value="Annexin"/>
</dbReference>
<protein>
    <recommendedName>
        <fullName evidence="5">Annexin</fullName>
    </recommendedName>
</protein>
<keyword evidence="3 5" id="KW-0677">Repeat</keyword>
<dbReference type="FunFam" id="1.10.220.10:FF:000001">
    <property type="entry name" value="Annexin"/>
    <property type="match status" value="1"/>
</dbReference>
<dbReference type="Proteomes" id="UP001208570">
    <property type="component" value="Unassembled WGS sequence"/>
</dbReference>
<dbReference type="GO" id="GO:0005544">
    <property type="term" value="F:calcium-dependent phospholipid binding"/>
    <property type="evidence" value="ECO:0007669"/>
    <property type="project" value="UniProtKB-KW"/>
</dbReference>
<dbReference type="InterPro" id="IPR018502">
    <property type="entry name" value="Annexin_repeat"/>
</dbReference>
<evidence type="ECO:0000313" key="7">
    <source>
        <dbReference type="EMBL" id="KAK2159344.1"/>
    </source>
</evidence>
<evidence type="ECO:0000256" key="5">
    <source>
        <dbReference type="RuleBase" id="RU003540"/>
    </source>
</evidence>
<accession>A0AAD9JUE4</accession>
<evidence type="ECO:0000256" key="4">
    <source>
        <dbReference type="ARBA" id="ARBA00023216"/>
    </source>
</evidence>
<keyword evidence="5" id="KW-0111">Calcium/phospholipid-binding</keyword>
<dbReference type="GO" id="GO:0001786">
    <property type="term" value="F:phosphatidylserine binding"/>
    <property type="evidence" value="ECO:0007669"/>
    <property type="project" value="TreeGrafter"/>
</dbReference>